<evidence type="ECO:0000313" key="2">
    <source>
        <dbReference type="EMBL" id="GAA5497635.1"/>
    </source>
</evidence>
<keyword evidence="1" id="KW-0472">Membrane</keyword>
<organism evidence="2 3">
    <name type="scientific">Rubritalea halochordaticola</name>
    <dbReference type="NCBI Taxonomy" id="714537"/>
    <lineage>
        <taxon>Bacteria</taxon>
        <taxon>Pseudomonadati</taxon>
        <taxon>Verrucomicrobiota</taxon>
        <taxon>Verrucomicrobiia</taxon>
        <taxon>Verrucomicrobiales</taxon>
        <taxon>Rubritaleaceae</taxon>
        <taxon>Rubritalea</taxon>
    </lineage>
</organism>
<feature type="transmembrane region" description="Helical" evidence="1">
    <location>
        <begin position="59"/>
        <end position="81"/>
    </location>
</feature>
<sequence length="87" mass="9750">MPRSQNQVPFYLLSAVVLLCGFGFLEATERLHDSSRLLNHLTGNPDAMELMRENKLYLLLYRLSAIFLFLLGSAGILLAILRGRKAG</sequence>
<gene>
    <name evidence="2" type="ORF">Rhal01_03831</name>
</gene>
<comment type="caution">
    <text evidence="2">The sequence shown here is derived from an EMBL/GenBank/DDBJ whole genome shotgun (WGS) entry which is preliminary data.</text>
</comment>
<dbReference type="EMBL" id="BAABRL010000021">
    <property type="protein sequence ID" value="GAA5497635.1"/>
    <property type="molecule type" value="Genomic_DNA"/>
</dbReference>
<reference evidence="2 3" key="1">
    <citation type="submission" date="2024-02" db="EMBL/GenBank/DDBJ databases">
        <title>Rubritalea halochordaticola NBRC 107102.</title>
        <authorList>
            <person name="Ichikawa N."/>
            <person name="Katano-Makiyama Y."/>
            <person name="Hidaka K."/>
        </authorList>
    </citation>
    <scope>NUCLEOTIDE SEQUENCE [LARGE SCALE GENOMIC DNA]</scope>
    <source>
        <strain evidence="2 3">NBRC 107102</strain>
    </source>
</reference>
<name>A0ABP9V6F2_9BACT</name>
<dbReference type="Proteomes" id="UP001424741">
    <property type="component" value="Unassembled WGS sequence"/>
</dbReference>
<evidence type="ECO:0000256" key="1">
    <source>
        <dbReference type="SAM" id="Phobius"/>
    </source>
</evidence>
<proteinExistence type="predicted"/>
<keyword evidence="3" id="KW-1185">Reference proteome</keyword>
<protein>
    <submittedName>
        <fullName evidence="2">Uncharacterized protein</fullName>
    </submittedName>
</protein>
<keyword evidence="1" id="KW-1133">Transmembrane helix</keyword>
<keyword evidence="1" id="KW-0812">Transmembrane</keyword>
<dbReference type="RefSeq" id="WP_346190108.1">
    <property type="nucleotide sequence ID" value="NZ_BAABRL010000021.1"/>
</dbReference>
<evidence type="ECO:0000313" key="3">
    <source>
        <dbReference type="Proteomes" id="UP001424741"/>
    </source>
</evidence>
<accession>A0ABP9V6F2</accession>